<dbReference type="InterPro" id="IPR028082">
    <property type="entry name" value="Peripla_BP_I"/>
</dbReference>
<comment type="caution">
    <text evidence="1">The sequence shown here is derived from an EMBL/GenBank/DDBJ whole genome shotgun (WGS) entry which is preliminary data.</text>
</comment>
<name>A0A7H4MZ20_9ENTR</name>
<dbReference type="Proteomes" id="UP000254863">
    <property type="component" value="Unassembled WGS sequence"/>
</dbReference>
<accession>A0A7H4MZ20</accession>
<evidence type="ECO:0000313" key="2">
    <source>
        <dbReference type="Proteomes" id="UP000254863"/>
    </source>
</evidence>
<dbReference type="AlphaFoldDB" id="A0A7H4MZ20"/>
<protein>
    <submittedName>
        <fullName evidence="1">ABC-type sugar transport system</fullName>
    </submittedName>
</protein>
<dbReference type="SUPFAM" id="SSF53822">
    <property type="entry name" value="Periplasmic binding protein-like I"/>
    <property type="match status" value="1"/>
</dbReference>
<dbReference type="EMBL" id="UGMS01000001">
    <property type="protein sequence ID" value="STV71301.1"/>
    <property type="molecule type" value="Genomic_DNA"/>
</dbReference>
<proteinExistence type="predicted"/>
<gene>
    <name evidence="1" type="ORF">NCTC11685_00233</name>
</gene>
<keyword evidence="1" id="KW-0813">Transport</keyword>
<dbReference type="Gene3D" id="3.40.50.2300">
    <property type="match status" value="1"/>
</dbReference>
<reference evidence="1 2" key="1">
    <citation type="submission" date="2018-06" db="EMBL/GenBank/DDBJ databases">
        <authorList>
            <consortium name="Pathogen Informatics"/>
            <person name="Doyle S."/>
        </authorList>
    </citation>
    <scope>NUCLEOTIDE SEQUENCE [LARGE SCALE GENOMIC DNA]</scope>
    <source>
        <strain evidence="1 2">NCTC11685</strain>
    </source>
</reference>
<organism evidence="1 2">
    <name type="scientific">Klebsiella michiganensis</name>
    <dbReference type="NCBI Taxonomy" id="1134687"/>
    <lineage>
        <taxon>Bacteria</taxon>
        <taxon>Pseudomonadati</taxon>
        <taxon>Pseudomonadota</taxon>
        <taxon>Gammaproteobacteria</taxon>
        <taxon>Enterobacterales</taxon>
        <taxon>Enterobacteriaceae</taxon>
        <taxon>Klebsiella/Raoultella group</taxon>
        <taxon>Klebsiella</taxon>
    </lineage>
</organism>
<sequence>MVRQAITLAQDMVDGKPIASHTVLIPSVLVTRDNVDSYPGW</sequence>
<keyword evidence="1" id="KW-0762">Sugar transport</keyword>
<evidence type="ECO:0000313" key="1">
    <source>
        <dbReference type="EMBL" id="STV71301.1"/>
    </source>
</evidence>